<reference evidence="3" key="1">
    <citation type="submission" date="2023-10" db="EMBL/GenBank/DDBJ databases">
        <title>Chromosome-level genome of the transformable northern wattle, Acacia crassicarpa.</title>
        <authorList>
            <person name="Massaro I."/>
            <person name="Sinha N.R."/>
            <person name="Poethig S."/>
            <person name="Leichty A.R."/>
        </authorList>
    </citation>
    <scope>NUCLEOTIDE SEQUENCE</scope>
    <source>
        <strain evidence="3">Acra3RX</strain>
        <tissue evidence="3">Leaf</tissue>
    </source>
</reference>
<dbReference type="Proteomes" id="UP001293593">
    <property type="component" value="Unassembled WGS sequence"/>
</dbReference>
<feature type="region of interest" description="Disordered" evidence="1">
    <location>
        <begin position="1"/>
        <end position="29"/>
    </location>
</feature>
<dbReference type="AlphaFoldDB" id="A0AAE1MXL3"/>
<evidence type="ECO:0000256" key="1">
    <source>
        <dbReference type="SAM" id="MobiDB-lite"/>
    </source>
</evidence>
<accession>A0AAE1MXL3</accession>
<keyword evidence="4" id="KW-1185">Reference proteome</keyword>
<dbReference type="PANTHER" id="PTHR48440">
    <property type="match status" value="1"/>
</dbReference>
<dbReference type="Gene3D" id="2.60.120.260">
    <property type="entry name" value="Galactose-binding domain-like"/>
    <property type="match status" value="1"/>
</dbReference>
<comment type="caution">
    <text evidence="3">The sequence shown here is derived from an EMBL/GenBank/DDBJ whole genome shotgun (WGS) entry which is preliminary data.</text>
</comment>
<evidence type="ECO:0000259" key="2">
    <source>
        <dbReference type="SMART" id="SM00460"/>
    </source>
</evidence>
<evidence type="ECO:0000313" key="4">
    <source>
        <dbReference type="Proteomes" id="UP001293593"/>
    </source>
</evidence>
<dbReference type="Pfam" id="PF01841">
    <property type="entry name" value="Transglut_core"/>
    <property type="match status" value="1"/>
</dbReference>
<dbReference type="SUPFAM" id="SSF54001">
    <property type="entry name" value="Cysteine proteinases"/>
    <property type="match status" value="1"/>
</dbReference>
<name>A0AAE1MXL3_9FABA</name>
<dbReference type="EMBL" id="JAWXYG010000003">
    <property type="protein sequence ID" value="KAK4279133.1"/>
    <property type="molecule type" value="Genomic_DNA"/>
</dbReference>
<protein>
    <recommendedName>
        <fullName evidence="2">Transglutaminase-like domain-containing protein</fullName>
    </recommendedName>
</protein>
<dbReference type="InterPro" id="IPR002931">
    <property type="entry name" value="Transglutaminase-like"/>
</dbReference>
<evidence type="ECO:0000313" key="3">
    <source>
        <dbReference type="EMBL" id="KAK4279133.1"/>
    </source>
</evidence>
<organism evidence="3 4">
    <name type="scientific">Acacia crassicarpa</name>
    <name type="common">northern wattle</name>
    <dbReference type="NCBI Taxonomy" id="499986"/>
    <lineage>
        <taxon>Eukaryota</taxon>
        <taxon>Viridiplantae</taxon>
        <taxon>Streptophyta</taxon>
        <taxon>Embryophyta</taxon>
        <taxon>Tracheophyta</taxon>
        <taxon>Spermatophyta</taxon>
        <taxon>Magnoliopsida</taxon>
        <taxon>eudicotyledons</taxon>
        <taxon>Gunneridae</taxon>
        <taxon>Pentapetalae</taxon>
        <taxon>rosids</taxon>
        <taxon>fabids</taxon>
        <taxon>Fabales</taxon>
        <taxon>Fabaceae</taxon>
        <taxon>Caesalpinioideae</taxon>
        <taxon>mimosoid clade</taxon>
        <taxon>Acacieae</taxon>
        <taxon>Acacia</taxon>
    </lineage>
</organism>
<proteinExistence type="predicted"/>
<dbReference type="InterPro" id="IPR038765">
    <property type="entry name" value="Papain-like_cys_pep_sf"/>
</dbReference>
<dbReference type="Gene3D" id="3.10.620.30">
    <property type="match status" value="1"/>
</dbReference>
<dbReference type="SMART" id="SM00460">
    <property type="entry name" value="TGc"/>
    <property type="match status" value="1"/>
</dbReference>
<dbReference type="PANTHER" id="PTHR48440:SF1">
    <property type="entry name" value="PAW DOMAIN-CONTAINING PROTEIN"/>
    <property type="match status" value="1"/>
</dbReference>
<feature type="domain" description="Transglutaminase-like" evidence="2">
    <location>
        <begin position="196"/>
        <end position="251"/>
    </location>
</feature>
<dbReference type="Gene3D" id="2.20.25.10">
    <property type="match status" value="1"/>
</dbReference>
<dbReference type="FunFam" id="2.60.120.260:FF:000110">
    <property type="entry name" value="Peptide-N(4)-(N-acetyl-beta-glucosaminyl)asparagine amidase"/>
    <property type="match status" value="1"/>
</dbReference>
<sequence length="670" mass="76834">MADSKPSLDSMFPDEQKIYGCEDDPPVASDSDLITISEKLRLVSIDEHEQQAESSTQNTELMLQQYREFGNKIRPFVDQVQMYEASRRQEAARETVPVEELEEKALVSLAKKGNFNPSKSEKDHAFLLQLLFWFKKFFRWVNSPPCRDCGNETVGQGMADANESEAPYVPRRVELYRCTICSEVTRFPRYNDPIKLLETRKGRCGEWANCFTLCCRAFGYDSRLVVDFTDHAWTECFSEFLGSWMHLDPCEAVYDKPLLYEKGWNKKLNYCIAVAKDGVYDVTKRYTRKWHEVLSRRSIITEPALSSVLTNITKECQRGFASQQLSIIEARDLEEKQLLERCLHSEDDVSISLPGRRSGDEEWRKSRMELGSNKNSMLSSSSCPVRLCVDEHVTRIYNAFRPIFYRFVAEKLTISEAVEVLKIMQGIVSNLRDSPFKTRRTSSDSALNNSMFQKLFPSFDELLDALSLEKKVNTDGRVEIYLAGDPVRTSLALPVLLDALDDMISNLEKCEKFSRDSLALPMLKLNRIHSGWVVASAEKFPFGIVTSAFDGNRVSKWEEPNGAGGCWIEYRTFDKKYELAAYELMSADDAPERDPMDWVLEGSDDDGNSWQVLDKQTSQVFEDRFQRRTYTLSSVSLPSNVFRLRFLASRDVQSTSRLQVGSIDLYARTT</sequence>
<gene>
    <name evidence="3" type="ORF">QN277_016886</name>
</gene>